<dbReference type="AlphaFoldDB" id="A0A1B2DC71"/>
<evidence type="ECO:0000313" key="3">
    <source>
        <dbReference type="EMBL" id="ANY65296.1"/>
    </source>
</evidence>
<dbReference type="EMBL" id="CP016808">
    <property type="protein sequence ID" value="ANY65296.1"/>
    <property type="molecule type" value="Genomic_DNA"/>
</dbReference>
<evidence type="ECO:0000256" key="2">
    <source>
        <dbReference type="SAM" id="SignalP"/>
    </source>
</evidence>
<feature type="signal peptide" evidence="2">
    <location>
        <begin position="1"/>
        <end position="21"/>
    </location>
</feature>
<feature type="region of interest" description="Disordered" evidence="1">
    <location>
        <begin position="41"/>
        <end position="70"/>
    </location>
</feature>
<reference evidence="3" key="1">
    <citation type="submission" date="2016-08" db="EMBL/GenBank/DDBJ databases">
        <title>Complete Genome Seqeunce of Paenibacillus sp. BIHB 4019 from tea rhizoplane.</title>
        <authorList>
            <person name="Thakur R."/>
            <person name="Swarnkar M.K."/>
            <person name="Gulati A."/>
        </authorList>
    </citation>
    <scope>NUCLEOTIDE SEQUENCE [LARGE SCALE GENOMIC DNA]</scope>
    <source>
        <strain evidence="3">BIHB4019</strain>
    </source>
</reference>
<feature type="compositionally biased region" description="Gly residues" evidence="1">
    <location>
        <begin position="55"/>
        <end position="68"/>
    </location>
</feature>
<proteinExistence type="predicted"/>
<feature type="chain" id="PRO_5038574795" description="DUF5666 domain-containing protein" evidence="2">
    <location>
        <begin position="22"/>
        <end position="237"/>
    </location>
</feature>
<protein>
    <recommendedName>
        <fullName evidence="4">DUF5666 domain-containing protein</fullName>
    </recommendedName>
</protein>
<dbReference type="RefSeq" id="WP_099516697.1">
    <property type="nucleotide sequence ID" value="NZ_CP016808.1"/>
</dbReference>
<feature type="compositionally biased region" description="Low complexity" evidence="1">
    <location>
        <begin position="97"/>
        <end position="129"/>
    </location>
</feature>
<keyword evidence="2" id="KW-0732">Signal</keyword>
<gene>
    <name evidence="3" type="ORF">BBD42_01475</name>
</gene>
<dbReference type="PROSITE" id="PS51257">
    <property type="entry name" value="PROKAR_LIPOPROTEIN"/>
    <property type="match status" value="1"/>
</dbReference>
<feature type="region of interest" description="Disordered" evidence="1">
    <location>
        <begin position="205"/>
        <end position="237"/>
    </location>
</feature>
<evidence type="ECO:0008006" key="4">
    <source>
        <dbReference type="Google" id="ProtNLM"/>
    </source>
</evidence>
<name>A0A1B2DC71_9BACL</name>
<accession>A0A1B2DC71</accession>
<organism evidence="3">
    <name type="scientific">Paenibacillus sp. BIHB 4019</name>
    <dbReference type="NCBI Taxonomy" id="1870819"/>
    <lineage>
        <taxon>Bacteria</taxon>
        <taxon>Bacillati</taxon>
        <taxon>Bacillota</taxon>
        <taxon>Bacilli</taxon>
        <taxon>Bacillales</taxon>
        <taxon>Paenibacillaceae</taxon>
        <taxon>Paenibacillus</taxon>
    </lineage>
</organism>
<evidence type="ECO:0000256" key="1">
    <source>
        <dbReference type="SAM" id="MobiDB-lite"/>
    </source>
</evidence>
<feature type="compositionally biased region" description="Gly residues" evidence="1">
    <location>
        <begin position="205"/>
        <end position="222"/>
    </location>
</feature>
<feature type="region of interest" description="Disordered" evidence="1">
    <location>
        <begin position="83"/>
        <end position="136"/>
    </location>
</feature>
<sequence>MKNWKTLLSTFVITATLAACSANQTATNTSAAAGTEAAAAQSGTQADAGDRQAQGGPGQGGMMMGGTMGKIKSIDGQTITLYKSSFTPGDRQGGGEPPAQGDAQQGDAGAAPDGTQPEPPAQDGGQAAEGQGGGRMNMENMFTEETVEVTVTDATTITAVTFENNQRVETAKTLADLKADDIVTYTLTDGTQDAATIQIGGMMGGGMGGGRPGGQGGGGAAGQGSDAAAEASPTATS</sequence>
<feature type="compositionally biased region" description="Low complexity" evidence="1">
    <location>
        <begin position="41"/>
        <end position="54"/>
    </location>
</feature>